<dbReference type="EMBL" id="AMFJ01000997">
    <property type="protein sequence ID" value="EKE25986.1"/>
    <property type="molecule type" value="Genomic_DNA"/>
</dbReference>
<sequence>MEKNFKKLDLSNTKAFIKALVLFLGINFFLVSCSNEYVDFHSQKKEYKESLKKVYENSPKKDVSEIEELSVEISNLPDKSALDKLIWELRNSKKRILLETYILTEKRIINELISAKKRGVSVKVILEKNVLWSPSINKKALELLNKSWIDAIYADSENYRFTHSKFFIIDDLYIIGTWNMSHSTFYKNKEFFVYGKDYDNLKILERVFDDDWIWKKSIVCEENIITSPFCSRIMTQNILSLAEKSVYMYEQQIFDSSTEEIIMKKASEWVKINIILENPKNVKSNENIIKKFKLDNINTYFLEKTYIHAKAIIVDESIIYIWSINMTSNSMDNNREVGLVFRNENKSKELIKQFNIEIGQ</sequence>
<gene>
    <name evidence="2" type="ORF">ACD_4C00481G0001</name>
</gene>
<dbReference type="GO" id="GO:0030572">
    <property type="term" value="F:phosphatidyltransferase activity"/>
    <property type="evidence" value="ECO:0007669"/>
    <property type="project" value="UniProtKB-ARBA"/>
</dbReference>
<dbReference type="SUPFAM" id="SSF56024">
    <property type="entry name" value="Phospholipase D/nuclease"/>
    <property type="match status" value="2"/>
</dbReference>
<dbReference type="GO" id="GO:0032049">
    <property type="term" value="P:cardiolipin biosynthetic process"/>
    <property type="evidence" value="ECO:0007669"/>
    <property type="project" value="UniProtKB-ARBA"/>
</dbReference>
<organism evidence="2">
    <name type="scientific">uncultured bacterium</name>
    <name type="common">gcode 4</name>
    <dbReference type="NCBI Taxonomy" id="1234023"/>
    <lineage>
        <taxon>Bacteria</taxon>
        <taxon>environmental samples</taxon>
    </lineage>
</organism>
<dbReference type="SMART" id="SM00155">
    <property type="entry name" value="PLDc"/>
    <property type="match status" value="2"/>
</dbReference>
<name>K2F4D1_9BACT</name>
<protein>
    <submittedName>
        <fullName evidence="2">Phospholipase D</fullName>
    </submittedName>
</protein>
<feature type="domain" description="PLD phosphodiesterase" evidence="1">
    <location>
        <begin position="303"/>
        <end position="330"/>
    </location>
</feature>
<proteinExistence type="predicted"/>
<accession>K2F4D1</accession>
<feature type="domain" description="PLD phosphodiesterase" evidence="1">
    <location>
        <begin position="158"/>
        <end position="184"/>
    </location>
</feature>
<dbReference type="PROSITE" id="PS51257">
    <property type="entry name" value="PROKAR_LIPOPROTEIN"/>
    <property type="match status" value="1"/>
</dbReference>
<dbReference type="InterPro" id="IPR001736">
    <property type="entry name" value="PLipase_D/transphosphatidylase"/>
</dbReference>
<dbReference type="PROSITE" id="PS50035">
    <property type="entry name" value="PLD"/>
    <property type="match status" value="2"/>
</dbReference>
<evidence type="ECO:0000259" key="1">
    <source>
        <dbReference type="PROSITE" id="PS50035"/>
    </source>
</evidence>
<reference evidence="2" key="1">
    <citation type="journal article" date="2012" name="Science">
        <title>Fermentation, hydrogen, and sulfur metabolism in multiple uncultivated bacterial phyla.</title>
        <authorList>
            <person name="Wrighton K.C."/>
            <person name="Thomas B.C."/>
            <person name="Sharon I."/>
            <person name="Miller C.S."/>
            <person name="Castelle C.J."/>
            <person name="VerBerkmoes N.C."/>
            <person name="Wilkins M.J."/>
            <person name="Hettich R.L."/>
            <person name="Lipton M.S."/>
            <person name="Williams K.H."/>
            <person name="Long P.E."/>
            <person name="Banfield J.F."/>
        </authorList>
    </citation>
    <scope>NUCLEOTIDE SEQUENCE [LARGE SCALE GENOMIC DNA]</scope>
</reference>
<dbReference type="Gene3D" id="3.30.870.10">
    <property type="entry name" value="Endonuclease Chain A"/>
    <property type="match status" value="2"/>
</dbReference>
<comment type="caution">
    <text evidence="2">The sequence shown here is derived from an EMBL/GenBank/DDBJ whole genome shotgun (WGS) entry which is preliminary data.</text>
</comment>
<dbReference type="AlphaFoldDB" id="K2F4D1"/>
<evidence type="ECO:0000313" key="2">
    <source>
        <dbReference type="EMBL" id="EKE25986.1"/>
    </source>
</evidence>
<dbReference type="PANTHER" id="PTHR21248:SF22">
    <property type="entry name" value="PHOSPHOLIPASE D"/>
    <property type="match status" value="1"/>
</dbReference>
<dbReference type="PANTHER" id="PTHR21248">
    <property type="entry name" value="CARDIOLIPIN SYNTHASE"/>
    <property type="match status" value="1"/>
</dbReference>
<dbReference type="Pfam" id="PF13091">
    <property type="entry name" value="PLDc_2"/>
    <property type="match status" value="2"/>
</dbReference>
<dbReference type="InterPro" id="IPR025202">
    <property type="entry name" value="PLD-like_dom"/>
</dbReference>